<dbReference type="PIRSF" id="PIRSF000103">
    <property type="entry name" value="HIBADH"/>
    <property type="match status" value="1"/>
</dbReference>
<dbReference type="InterPro" id="IPR015815">
    <property type="entry name" value="HIBADH-related"/>
</dbReference>
<dbReference type="InterPro" id="IPR036291">
    <property type="entry name" value="NAD(P)-bd_dom_sf"/>
</dbReference>
<dbReference type="EMBL" id="WISP01000088">
    <property type="protein sequence ID" value="MQW04411.1"/>
    <property type="molecule type" value="Genomic_DNA"/>
</dbReference>
<evidence type="ECO:0000256" key="2">
    <source>
        <dbReference type="ARBA" id="ARBA00023027"/>
    </source>
</evidence>
<gene>
    <name evidence="6" type="ORF">GHK45_11600</name>
</gene>
<dbReference type="GO" id="GO:0051287">
    <property type="term" value="F:NAD binding"/>
    <property type="evidence" value="ECO:0007669"/>
    <property type="project" value="InterPro"/>
</dbReference>
<dbReference type="GO" id="GO:0050661">
    <property type="term" value="F:NADP binding"/>
    <property type="evidence" value="ECO:0007669"/>
    <property type="project" value="InterPro"/>
</dbReference>
<dbReference type="Pfam" id="PF03446">
    <property type="entry name" value="NAD_binding_2"/>
    <property type="match status" value="1"/>
</dbReference>
<evidence type="ECO:0000256" key="3">
    <source>
        <dbReference type="PIRSR" id="PIRSR000103-1"/>
    </source>
</evidence>
<dbReference type="InterPro" id="IPR029154">
    <property type="entry name" value="HIBADH-like_NADP-bd"/>
</dbReference>
<evidence type="ECO:0000259" key="4">
    <source>
        <dbReference type="Pfam" id="PF03446"/>
    </source>
</evidence>
<dbReference type="AlphaFoldDB" id="A0A6A7ZRC2"/>
<dbReference type="InterPro" id="IPR013328">
    <property type="entry name" value="6PGD_dom2"/>
</dbReference>
<evidence type="ECO:0000313" key="6">
    <source>
        <dbReference type="EMBL" id="MQW04411.1"/>
    </source>
</evidence>
<dbReference type="GO" id="GO:0016054">
    <property type="term" value="P:organic acid catabolic process"/>
    <property type="evidence" value="ECO:0007669"/>
    <property type="project" value="UniProtKB-ARBA"/>
</dbReference>
<evidence type="ECO:0000256" key="1">
    <source>
        <dbReference type="ARBA" id="ARBA00023002"/>
    </source>
</evidence>
<dbReference type="SUPFAM" id="SSF51735">
    <property type="entry name" value="NAD(P)-binding Rossmann-fold domains"/>
    <property type="match status" value="1"/>
</dbReference>
<proteinExistence type="predicted"/>
<evidence type="ECO:0000259" key="5">
    <source>
        <dbReference type="Pfam" id="PF14833"/>
    </source>
</evidence>
<dbReference type="Gene3D" id="1.10.1040.10">
    <property type="entry name" value="N-(1-d-carboxylethyl)-l-norvaline Dehydrogenase, domain 2"/>
    <property type="match status" value="1"/>
</dbReference>
<sequence length="304" mass="31167">MNDKKRVAFVGLGSMGLPMAENLIRAGHAVRGFDVRAAAMETLAATGGIRSANPAEACSGADVLVLMVVNAEQARSVLLESGALSSLPQGAHICLMATCPPDEVKRLADEVEASGRVLVDCPVSGGVVGAKAGALTIMVGAPEKAYHAVVPVLQAMGDKVFHCGPEQGQGAVVKAINQLLCGVHLATAAEALALGEKAGVDAATLLEIVSNSAASSWMLKDRGPRMITKTPPVTSAVDIFVKDLGIALATGRSVSMALPLAAAAHQMFLAESGSGNGLEDDSQVIAAYRRLNGITLHKRRACSN</sequence>
<feature type="domain" description="6-phosphogluconate dehydrogenase NADP-binding" evidence="4">
    <location>
        <begin position="6"/>
        <end position="164"/>
    </location>
</feature>
<dbReference type="PROSITE" id="PS00895">
    <property type="entry name" value="3_HYDROXYISOBUT_DH"/>
    <property type="match status" value="1"/>
</dbReference>
<dbReference type="RefSeq" id="WP_153318212.1">
    <property type="nucleotide sequence ID" value="NZ_WISP01000088.1"/>
</dbReference>
<feature type="domain" description="3-hydroxyisobutyrate dehydrogenase-like NAD-binding" evidence="5">
    <location>
        <begin position="168"/>
        <end position="287"/>
    </location>
</feature>
<accession>A0A6A7ZRC2</accession>
<reference evidence="6" key="1">
    <citation type="journal article" date="2013" name="Genome Biol.">
        <title>Comparative genomics of the core and accessory genomes of 48 Sinorhizobium strains comprising five genospecies.</title>
        <authorList>
            <person name="Sugawara M."/>
            <person name="Epstein B."/>
            <person name="Badgley B.D."/>
            <person name="Unno T."/>
            <person name="Xu L."/>
            <person name="Reese J."/>
            <person name="Gyaneshwar P."/>
            <person name="Denny R."/>
            <person name="Mudge J."/>
            <person name="Bharti A.K."/>
            <person name="Farmer A.D."/>
            <person name="May G.D."/>
            <person name="Woodward J.E."/>
            <person name="Medigue C."/>
            <person name="Vallenet D."/>
            <person name="Lajus A."/>
            <person name="Rouy Z."/>
            <person name="Martinez-Vaz B."/>
            <person name="Tiffin P."/>
            <person name="Young N.D."/>
            <person name="Sadowsky M.J."/>
        </authorList>
    </citation>
    <scope>NUCLEOTIDE SEQUENCE</scope>
    <source>
        <strain evidence="6">M30</strain>
    </source>
</reference>
<comment type="caution">
    <text evidence="6">The sequence shown here is derived from an EMBL/GenBank/DDBJ whole genome shotgun (WGS) entry which is preliminary data.</text>
</comment>
<dbReference type="InterPro" id="IPR002204">
    <property type="entry name" value="3-OH-isobutyrate_DH-rel_CS"/>
</dbReference>
<name>A0A6A7ZRC2_RHIML</name>
<dbReference type="PANTHER" id="PTHR43060">
    <property type="entry name" value="3-HYDROXYISOBUTYRATE DEHYDROGENASE-LIKE 1, MITOCHONDRIAL-RELATED"/>
    <property type="match status" value="1"/>
</dbReference>
<keyword evidence="2" id="KW-0520">NAD</keyword>
<dbReference type="Pfam" id="PF14833">
    <property type="entry name" value="NAD_binding_11"/>
    <property type="match status" value="1"/>
</dbReference>
<feature type="active site" evidence="3">
    <location>
        <position position="174"/>
    </location>
</feature>
<dbReference type="InterPro" id="IPR006115">
    <property type="entry name" value="6PGDH_NADP-bd"/>
</dbReference>
<dbReference type="Gene3D" id="3.40.50.720">
    <property type="entry name" value="NAD(P)-binding Rossmann-like Domain"/>
    <property type="match status" value="1"/>
</dbReference>
<dbReference type="InterPro" id="IPR008927">
    <property type="entry name" value="6-PGluconate_DH-like_C_sf"/>
</dbReference>
<protein>
    <submittedName>
        <fullName evidence="6">NAD-binding protein</fullName>
    </submittedName>
</protein>
<dbReference type="GO" id="GO:0016491">
    <property type="term" value="F:oxidoreductase activity"/>
    <property type="evidence" value="ECO:0007669"/>
    <property type="project" value="UniProtKB-KW"/>
</dbReference>
<organism evidence="6">
    <name type="scientific">Rhizobium meliloti</name>
    <name type="common">Ensifer meliloti</name>
    <name type="synonym">Sinorhizobium meliloti</name>
    <dbReference type="NCBI Taxonomy" id="382"/>
    <lineage>
        <taxon>Bacteria</taxon>
        <taxon>Pseudomonadati</taxon>
        <taxon>Pseudomonadota</taxon>
        <taxon>Alphaproteobacteria</taxon>
        <taxon>Hyphomicrobiales</taxon>
        <taxon>Rhizobiaceae</taxon>
        <taxon>Sinorhizobium/Ensifer group</taxon>
        <taxon>Sinorhizobium</taxon>
    </lineage>
</organism>
<dbReference type="SUPFAM" id="SSF48179">
    <property type="entry name" value="6-phosphogluconate dehydrogenase C-terminal domain-like"/>
    <property type="match status" value="1"/>
</dbReference>
<keyword evidence="1" id="KW-0560">Oxidoreductase</keyword>